<accession>A0A0E3VUU5</accession>
<feature type="region of interest" description="Disordered" evidence="1">
    <location>
        <begin position="381"/>
        <end position="427"/>
    </location>
</feature>
<dbReference type="EMBL" id="AP014685">
    <property type="protein sequence ID" value="BAR58020.1"/>
    <property type="molecule type" value="Genomic_DNA"/>
</dbReference>
<feature type="region of interest" description="Disordered" evidence="1">
    <location>
        <begin position="93"/>
        <end position="131"/>
    </location>
</feature>
<feature type="compositionally biased region" description="Polar residues" evidence="1">
    <location>
        <begin position="9"/>
        <end position="24"/>
    </location>
</feature>
<evidence type="ECO:0000313" key="3">
    <source>
        <dbReference type="Proteomes" id="UP000063308"/>
    </source>
</evidence>
<name>A0A0E3VUU5_9BRAD</name>
<reference evidence="2 3" key="1">
    <citation type="submission" date="2014-11" db="EMBL/GenBank/DDBJ databases">
        <title>Symbiosis island explosion on the genome of extra-slow-growing strains of soybean bradyrhizobia with massive insertion sequences.</title>
        <authorList>
            <person name="Iida T."/>
            <person name="Minamisawa K."/>
        </authorList>
    </citation>
    <scope>NUCLEOTIDE SEQUENCE [LARGE SCALE GENOMIC DNA]</scope>
    <source>
        <strain evidence="2 3">NK6</strain>
    </source>
</reference>
<evidence type="ECO:0000313" key="2">
    <source>
        <dbReference type="EMBL" id="BAR58020.1"/>
    </source>
</evidence>
<organism evidence="2 3">
    <name type="scientific">Bradyrhizobium diazoefficiens</name>
    <dbReference type="NCBI Taxonomy" id="1355477"/>
    <lineage>
        <taxon>Bacteria</taxon>
        <taxon>Pseudomonadati</taxon>
        <taxon>Pseudomonadota</taxon>
        <taxon>Alphaproteobacteria</taxon>
        <taxon>Hyphomicrobiales</taxon>
        <taxon>Nitrobacteraceae</taxon>
        <taxon>Bradyrhizobium</taxon>
    </lineage>
</organism>
<sequence>MVRIRRIASTPSMPGSTMSISTASKAPCASRFTASSPRPMNSAWWPSSVKMVLSTTRPNGLSSTLSTRSAAAASASASPFALRDLAGPAASSDTVNVKVAPPPRRGATEMSPPIPRASCFTEDSPKPAPPKREAMVTLAWVNGRNSRLISAMVRPMPLSDTAKATPTLPFILSFFLPLVGRQGATTSATPPWSVNFTALSMRFSSAARRRTGSPTTSPGSFSESSTWAWRPLAAARPASESPALRASARRSNRSCRSAPPPFPAPLPVRAASTNRVARLARCSAPALMVSAQRRSRSPRSEVASRSLIARMPVRGVRTSWAKAASAAWTTSGATTLVVRLRTFPAAPDRFRGNRLDVRVVRAGRVFAAIIPLRSIPFEPPGRQSSMARRNPWSHGGVWLNPRETSPNPTRARMPTGDAPASRNSRKPVERLDFDSFRPASSRIWAWWR</sequence>
<feature type="region of interest" description="Disordered" evidence="1">
    <location>
        <begin position="238"/>
        <end position="268"/>
    </location>
</feature>
<dbReference type="Proteomes" id="UP000063308">
    <property type="component" value="Chromosome"/>
</dbReference>
<protein>
    <submittedName>
        <fullName evidence="2">Uncharacterized protein</fullName>
    </submittedName>
</protein>
<gene>
    <name evidence="2" type="ORF">NK6_4855</name>
</gene>
<evidence type="ECO:0000256" key="1">
    <source>
        <dbReference type="SAM" id="MobiDB-lite"/>
    </source>
</evidence>
<feature type="region of interest" description="Disordered" evidence="1">
    <location>
        <begin position="1"/>
        <end position="40"/>
    </location>
</feature>
<dbReference type="AlphaFoldDB" id="A0A0E3VUU5"/>
<proteinExistence type="predicted"/>